<evidence type="ECO:0000256" key="3">
    <source>
        <dbReference type="ARBA" id="ARBA00012438"/>
    </source>
</evidence>
<dbReference type="InterPro" id="IPR003594">
    <property type="entry name" value="HATPase_dom"/>
</dbReference>
<dbReference type="CDD" id="cd06225">
    <property type="entry name" value="HAMP"/>
    <property type="match status" value="1"/>
</dbReference>
<keyword evidence="5" id="KW-0597">Phosphoprotein</keyword>
<dbReference type="Gene3D" id="3.30.450.20">
    <property type="entry name" value="PAS domain"/>
    <property type="match status" value="1"/>
</dbReference>
<accession>A0ABV1KRK3</accession>
<evidence type="ECO:0000313" key="15">
    <source>
        <dbReference type="EMBL" id="MEQ4482231.1"/>
    </source>
</evidence>
<evidence type="ECO:0000256" key="1">
    <source>
        <dbReference type="ARBA" id="ARBA00000085"/>
    </source>
</evidence>
<evidence type="ECO:0000259" key="14">
    <source>
        <dbReference type="PROSITE" id="PS50885"/>
    </source>
</evidence>
<dbReference type="RefSeq" id="WP_232185105.1">
    <property type="nucleotide sequence ID" value="NZ_JAIOAP010000004.1"/>
</dbReference>
<keyword evidence="11 12" id="KW-0472">Membrane</keyword>
<evidence type="ECO:0000256" key="10">
    <source>
        <dbReference type="ARBA" id="ARBA00023012"/>
    </source>
</evidence>
<organism evidence="15 16">
    <name type="scientific">Cohnella silvisoli</name>
    <dbReference type="NCBI Taxonomy" id="2873699"/>
    <lineage>
        <taxon>Bacteria</taxon>
        <taxon>Bacillati</taxon>
        <taxon>Bacillota</taxon>
        <taxon>Bacilli</taxon>
        <taxon>Bacillales</taxon>
        <taxon>Paenibacillaceae</taxon>
        <taxon>Cohnella</taxon>
    </lineage>
</organism>
<evidence type="ECO:0000256" key="2">
    <source>
        <dbReference type="ARBA" id="ARBA00004651"/>
    </source>
</evidence>
<dbReference type="Pfam" id="PF02518">
    <property type="entry name" value="HATPase_c"/>
    <property type="match status" value="1"/>
</dbReference>
<feature type="domain" description="HAMP" evidence="14">
    <location>
        <begin position="326"/>
        <end position="378"/>
    </location>
</feature>
<protein>
    <recommendedName>
        <fullName evidence="3">histidine kinase</fullName>
        <ecNumber evidence="3">2.7.13.3</ecNumber>
    </recommendedName>
</protein>
<keyword evidence="7" id="KW-0547">Nucleotide-binding</keyword>
<dbReference type="PROSITE" id="PS50109">
    <property type="entry name" value="HIS_KIN"/>
    <property type="match status" value="1"/>
</dbReference>
<proteinExistence type="predicted"/>
<dbReference type="Pfam" id="PF00672">
    <property type="entry name" value="HAMP"/>
    <property type="match status" value="1"/>
</dbReference>
<dbReference type="EC" id="2.7.13.3" evidence="3"/>
<dbReference type="InterPro" id="IPR010559">
    <property type="entry name" value="Sig_transdc_His_kin_internal"/>
</dbReference>
<dbReference type="SUPFAM" id="SSF55874">
    <property type="entry name" value="ATPase domain of HSP90 chaperone/DNA topoisomerase II/histidine kinase"/>
    <property type="match status" value="1"/>
</dbReference>
<feature type="domain" description="Histidine kinase" evidence="13">
    <location>
        <begin position="485"/>
        <end position="598"/>
    </location>
</feature>
<comment type="caution">
    <text evidence="15">The sequence shown here is derived from an EMBL/GenBank/DDBJ whole genome shotgun (WGS) entry which is preliminary data.</text>
</comment>
<feature type="transmembrane region" description="Helical" evidence="12">
    <location>
        <begin position="306"/>
        <end position="325"/>
    </location>
</feature>
<dbReference type="Gene3D" id="6.10.340.10">
    <property type="match status" value="1"/>
</dbReference>
<keyword evidence="8 15" id="KW-0418">Kinase</keyword>
<evidence type="ECO:0000313" key="16">
    <source>
        <dbReference type="Proteomes" id="UP001493487"/>
    </source>
</evidence>
<evidence type="ECO:0000256" key="11">
    <source>
        <dbReference type="ARBA" id="ARBA00023136"/>
    </source>
</evidence>
<evidence type="ECO:0000256" key="9">
    <source>
        <dbReference type="ARBA" id="ARBA00022840"/>
    </source>
</evidence>
<keyword evidence="10" id="KW-0902">Two-component regulatory system</keyword>
<gene>
    <name evidence="15" type="ORF">QJS35_07460</name>
</gene>
<dbReference type="PROSITE" id="PS50885">
    <property type="entry name" value="HAMP"/>
    <property type="match status" value="1"/>
</dbReference>
<keyword evidence="4" id="KW-1003">Cell membrane</keyword>
<dbReference type="Gene3D" id="3.30.565.10">
    <property type="entry name" value="Histidine kinase-like ATPase, C-terminal domain"/>
    <property type="match status" value="1"/>
</dbReference>
<keyword evidence="6 15" id="KW-0808">Transferase</keyword>
<dbReference type="CDD" id="cd18774">
    <property type="entry name" value="PDC2_HK_sensor"/>
    <property type="match status" value="1"/>
</dbReference>
<evidence type="ECO:0000256" key="6">
    <source>
        <dbReference type="ARBA" id="ARBA00022679"/>
    </source>
</evidence>
<evidence type="ECO:0000256" key="5">
    <source>
        <dbReference type="ARBA" id="ARBA00022553"/>
    </source>
</evidence>
<feature type="transmembrane region" description="Helical" evidence="12">
    <location>
        <begin position="21"/>
        <end position="42"/>
    </location>
</feature>
<dbReference type="InterPro" id="IPR004358">
    <property type="entry name" value="Sig_transdc_His_kin-like_C"/>
</dbReference>
<comment type="subcellular location">
    <subcellularLocation>
        <location evidence="2">Cell membrane</location>
        <topology evidence="2">Multi-pass membrane protein</topology>
    </subcellularLocation>
</comment>
<keyword evidence="9" id="KW-0067">ATP-binding</keyword>
<evidence type="ECO:0000256" key="8">
    <source>
        <dbReference type="ARBA" id="ARBA00022777"/>
    </source>
</evidence>
<evidence type="ECO:0000256" key="4">
    <source>
        <dbReference type="ARBA" id="ARBA00022475"/>
    </source>
</evidence>
<dbReference type="EMBL" id="JASKHM010000003">
    <property type="protein sequence ID" value="MEQ4482231.1"/>
    <property type="molecule type" value="Genomic_DNA"/>
</dbReference>
<name>A0ABV1KRK3_9BACL</name>
<dbReference type="PANTHER" id="PTHR34220">
    <property type="entry name" value="SENSOR HISTIDINE KINASE YPDA"/>
    <property type="match status" value="1"/>
</dbReference>
<dbReference type="PANTHER" id="PTHR34220:SF7">
    <property type="entry name" value="SENSOR HISTIDINE KINASE YPDA"/>
    <property type="match status" value="1"/>
</dbReference>
<dbReference type="InterPro" id="IPR036890">
    <property type="entry name" value="HATPase_C_sf"/>
</dbReference>
<evidence type="ECO:0000256" key="12">
    <source>
        <dbReference type="SAM" id="Phobius"/>
    </source>
</evidence>
<dbReference type="Proteomes" id="UP001493487">
    <property type="component" value="Unassembled WGS sequence"/>
</dbReference>
<sequence>MPAKLRKKLLDYYYSLSIKKKMTLAFMFTLSLLIILLAIFTFRISSGILIDKAIENTAQNLKLVSEKLEIIFENAENYSNIAITNNTIQQIVSEPPTDIPLENYNKYFAMQESLRNIVDSKTFVDALIVYDLNRKIYDSGNLGNISNISVTYFSKFAGSFYGLTWEDTHASNYLKGNDSRNVISLFQKFNSARTGSPLGLLQLSIDERYVANQYANIDIGESGNIFIVNKEGMVASDTRKDRLYSSISKDVYFPWALSHEGGKIFHMDGQDVLVVSRGYARLNWVIIGIVPIYEITKDNQILTEKFFGIGALFVIAAVILTLLIAKSITQPLNKIKKTVQSVQDGNLDVRLDIKSRDEIGALAKEFNKMVGNTKVLMENIIDEQKKKKEYELAVMQSQINPHFLYNTLESICGLADLKRNADIVKIVNQLALFYRGVLSKGSPIISVEDEIVITQTYLEILKIRYGDQIDYTLDFDPQVYKYKTIKLLLQPIVENSIYHGLKNKRGKGHIHIQGSVKGEQLVISVEDDGIGIKKEQLDKIFSIGDTDSDTDSDYKNRGFGLKSTDERIKLYFGPEYGLVIHSEYGKGTRVTLTLPTLETRGEA</sequence>
<dbReference type="SUPFAM" id="SSF158472">
    <property type="entry name" value="HAMP domain-like"/>
    <property type="match status" value="1"/>
</dbReference>
<keyword evidence="12" id="KW-1133">Transmembrane helix</keyword>
<comment type="catalytic activity">
    <reaction evidence="1">
        <text>ATP + protein L-histidine = ADP + protein N-phospho-L-histidine.</text>
        <dbReference type="EC" id="2.7.13.3"/>
    </reaction>
</comment>
<keyword evidence="16" id="KW-1185">Reference proteome</keyword>
<dbReference type="InterPro" id="IPR003660">
    <property type="entry name" value="HAMP_dom"/>
</dbReference>
<dbReference type="SMART" id="SM00387">
    <property type="entry name" value="HATPase_c"/>
    <property type="match status" value="1"/>
</dbReference>
<evidence type="ECO:0000259" key="13">
    <source>
        <dbReference type="PROSITE" id="PS50109"/>
    </source>
</evidence>
<dbReference type="PRINTS" id="PR00344">
    <property type="entry name" value="BCTRLSENSOR"/>
</dbReference>
<dbReference type="GO" id="GO:0004673">
    <property type="term" value="F:protein histidine kinase activity"/>
    <property type="evidence" value="ECO:0007669"/>
    <property type="project" value="UniProtKB-EC"/>
</dbReference>
<dbReference type="SMART" id="SM00304">
    <property type="entry name" value="HAMP"/>
    <property type="match status" value="1"/>
</dbReference>
<evidence type="ECO:0000256" key="7">
    <source>
        <dbReference type="ARBA" id="ARBA00022741"/>
    </source>
</evidence>
<dbReference type="InterPro" id="IPR050640">
    <property type="entry name" value="Bact_2-comp_sensor_kinase"/>
</dbReference>
<dbReference type="Pfam" id="PF06580">
    <property type="entry name" value="His_kinase"/>
    <property type="match status" value="1"/>
</dbReference>
<dbReference type="InterPro" id="IPR005467">
    <property type="entry name" value="His_kinase_dom"/>
</dbReference>
<keyword evidence="12" id="KW-0812">Transmembrane</keyword>
<reference evidence="15 16" key="1">
    <citation type="journal article" date="2023" name="Genome Announc.">
        <title>Pan-Genome Analyses of the Genus Cohnella and Proposal of the Novel Species Cohnella silvisoli sp. nov., Isolated from Forest Soil.</title>
        <authorList>
            <person name="Wang C."/>
            <person name="Mao L."/>
            <person name="Bao G."/>
            <person name="Zhu H."/>
        </authorList>
    </citation>
    <scope>NUCLEOTIDE SEQUENCE [LARGE SCALE GENOMIC DNA]</scope>
    <source>
        <strain evidence="15 16">NL03-T5-1</strain>
    </source>
</reference>